<dbReference type="AlphaFoldDB" id="A0A0B6AIS8"/>
<dbReference type="Pfam" id="PF26359">
    <property type="entry name" value="YwtC"/>
    <property type="match status" value="1"/>
</dbReference>
<proteinExistence type="predicted"/>
<dbReference type="GeneID" id="93641354"/>
<dbReference type="NCBIfam" id="NF040516">
    <property type="entry name" value="CapE_47_fam"/>
    <property type="match status" value="1"/>
</dbReference>
<dbReference type="Proteomes" id="UP000031829">
    <property type="component" value="Chromosome"/>
</dbReference>
<dbReference type="InterPro" id="IPR058890">
    <property type="entry name" value="YwtC-like"/>
</dbReference>
<dbReference type="KEGG" id="bmeg:BG04_3293"/>
<dbReference type="EMBL" id="CP009920">
    <property type="protein sequence ID" value="AJI20932.1"/>
    <property type="molecule type" value="Genomic_DNA"/>
</dbReference>
<dbReference type="HOGENOM" id="CLU_2803541_0_0_9"/>
<accession>A0A0B6AIS8</accession>
<reference evidence="1 2" key="1">
    <citation type="journal article" date="2015" name="Genome Announc.">
        <title>Complete genome sequences for 35 biothreat assay-relevant bacillus species.</title>
        <authorList>
            <person name="Johnson S.L."/>
            <person name="Daligault H.E."/>
            <person name="Davenport K.W."/>
            <person name="Jaissle J."/>
            <person name="Frey K.G."/>
            <person name="Ladner J.T."/>
            <person name="Broomall S.M."/>
            <person name="Bishop-Lilly K.A."/>
            <person name="Bruce D.C."/>
            <person name="Gibbons H.S."/>
            <person name="Coyne S.R."/>
            <person name="Lo C.C."/>
            <person name="Meincke L."/>
            <person name="Munk A.C."/>
            <person name="Koroleva G.I."/>
            <person name="Rosenzweig C.N."/>
            <person name="Palacios G.F."/>
            <person name="Redden C.L."/>
            <person name="Minogue T.D."/>
            <person name="Chain P.S."/>
        </authorList>
    </citation>
    <scope>NUCLEOTIDE SEQUENCE [LARGE SCALE GENOMIC DNA]</scope>
    <source>
        <strain evidence="2">ATCC 14581 / DSM 32 / JCM 2506 / NBRC 15308 / NCIMB 9376 / NCTC 10342 / NRRL B-14308 / VKM B-512</strain>
    </source>
</reference>
<protein>
    <submittedName>
        <fullName evidence="1">Uncharacterized protein</fullName>
    </submittedName>
</protein>
<evidence type="ECO:0000313" key="2">
    <source>
        <dbReference type="Proteomes" id="UP000031829"/>
    </source>
</evidence>
<sequence length="67" mass="6708">MIAKRIVGIVGPIAIVAGVVAGLGALKHPATLSTDEQQKIENNVKMIEQTKSAAADAVNDAAAAAGK</sequence>
<name>A0A0B6AIS8_PRIM2</name>
<dbReference type="RefSeq" id="WP_016763265.1">
    <property type="nucleotide sequence ID" value="NZ_BCVB01000007.1"/>
</dbReference>
<organism evidence="1 2">
    <name type="scientific">Priestia megaterium (strain ATCC 14581 / DSM 32 / CCUG 1817 / JCM 2506 / NBRC 15308 / NCIMB 9376 / NCTC 10342 / NRRL B-14308 / VKM B-512 / Ford 19)</name>
    <name type="common">Bacillus megaterium</name>
    <dbReference type="NCBI Taxonomy" id="1348623"/>
    <lineage>
        <taxon>Bacteria</taxon>
        <taxon>Bacillati</taxon>
        <taxon>Bacillota</taxon>
        <taxon>Bacilli</taxon>
        <taxon>Bacillales</taxon>
        <taxon>Bacillaceae</taxon>
        <taxon>Priestia</taxon>
    </lineage>
</organism>
<evidence type="ECO:0000313" key="1">
    <source>
        <dbReference type="EMBL" id="AJI20932.1"/>
    </source>
</evidence>
<gene>
    <name evidence="1" type="ORF">BG04_3293</name>
</gene>